<sequence>MAKVKWTTADPKGVLTGAHYIDGNHAACEGALAAGCRFAAGYPITPSTEVVERFAARIPLVGGMFIQMEDEIASSICLQGAVWAGLKAMTVTSGPGLSLMMEHIGYAAMTETPCVFVDVQRGGPSTGMPTLPAQADMQQIKWGSHGDYEIIALSPSSPQECFDFIIDAFNLAEIYRCPVFFMMDECVGHMTEKVIIPEPDQIKVVERRWTDKKPGEYLPYEPDPEDLVPDMVKAGDGYRFHITGLTHDERGYPAATDIEVQDKLVRRLCDKIYKNAPKIWKWEEDNTDGCDILVVSYGISARVALLGIEKARQKGVKVGMMRLIVVWPLPEPRLIELAEKVKAIVVPELNVRAQVAREIERVVAGRCPVIPLGHAGGTVHNPEDIYNAIMEAAK</sequence>
<dbReference type="EC" id="1.2.7.3" evidence="4"/>
<dbReference type="SUPFAM" id="SSF52922">
    <property type="entry name" value="TK C-terminal domain-like"/>
    <property type="match status" value="1"/>
</dbReference>
<dbReference type="InterPro" id="IPR033412">
    <property type="entry name" value="PFOR_II"/>
</dbReference>
<keyword evidence="5" id="KW-1185">Reference proteome</keyword>
<dbReference type="GO" id="GO:0047553">
    <property type="term" value="F:2-oxoglutarate synthase activity"/>
    <property type="evidence" value="ECO:0007669"/>
    <property type="project" value="UniProtKB-EC"/>
</dbReference>
<dbReference type="Proteomes" id="UP000063234">
    <property type="component" value="Chromosome"/>
</dbReference>
<evidence type="ECO:0000259" key="3">
    <source>
        <dbReference type="Pfam" id="PF17147"/>
    </source>
</evidence>
<dbReference type="PANTHER" id="PTHR43088">
    <property type="entry name" value="SUBUNIT OF PYRUVATE:FLAVODOXIN OXIDOREDUCTASE-RELATED"/>
    <property type="match status" value="1"/>
</dbReference>
<dbReference type="RefSeq" id="WP_068549595.1">
    <property type="nucleotide sequence ID" value="NZ_AP013035.1"/>
</dbReference>
<dbReference type="AlphaFoldDB" id="A0A0S3QTD6"/>
<dbReference type="InterPro" id="IPR009014">
    <property type="entry name" value="Transketo_C/PFOR_II"/>
</dbReference>
<accession>A0A0S3QTD6</accession>
<feature type="domain" description="Pyruvate flavodoxin/ferredoxin oxidoreductase pyrimidine binding" evidence="2">
    <location>
        <begin position="29"/>
        <end position="266"/>
    </location>
</feature>
<protein>
    <submittedName>
        <fullName evidence="4">2-oxoglutarate ferredoxin oxidoreductase subunit alpha</fullName>
        <ecNumber evidence="4">1.2.7.3</ecNumber>
    </submittedName>
</protein>
<evidence type="ECO:0000313" key="4">
    <source>
        <dbReference type="EMBL" id="BAT71594.1"/>
    </source>
</evidence>
<proteinExistence type="predicted"/>
<dbReference type="PATRIC" id="fig|1298851.3.peg.829"/>
<dbReference type="SUPFAM" id="SSF52518">
    <property type="entry name" value="Thiamin diphosphate-binding fold (THDP-binding)"/>
    <property type="match status" value="1"/>
</dbReference>
<dbReference type="CDD" id="cd07034">
    <property type="entry name" value="TPP_PYR_PFOR_IOR-alpha_like"/>
    <property type="match status" value="1"/>
</dbReference>
<dbReference type="InterPro" id="IPR002880">
    <property type="entry name" value="Pyrv_Fd/Flavodoxin_OxRdtase_N"/>
</dbReference>
<dbReference type="OrthoDB" id="9794954at2"/>
<dbReference type="InterPro" id="IPR029061">
    <property type="entry name" value="THDP-binding"/>
</dbReference>
<dbReference type="PANTHER" id="PTHR43088:SF1">
    <property type="entry name" value="SUBUNIT OF PYRUVATE:FLAVODOXIN OXIDOREDUCTASE"/>
    <property type="match status" value="1"/>
</dbReference>
<dbReference type="NCBIfam" id="NF006412">
    <property type="entry name" value="PRK08659.1"/>
    <property type="match status" value="1"/>
</dbReference>
<dbReference type="EMBL" id="AP013035">
    <property type="protein sequence ID" value="BAT71594.1"/>
    <property type="molecule type" value="Genomic_DNA"/>
</dbReference>
<keyword evidence="1 4" id="KW-0560">Oxidoreductase</keyword>
<organism evidence="4 5">
    <name type="scientific">Thermosulfidibacter takaii (strain DSM 17441 / JCM 13301 / NBRC 103674 / ABI70S6)</name>
    <dbReference type="NCBI Taxonomy" id="1298851"/>
    <lineage>
        <taxon>Bacteria</taxon>
        <taxon>Pseudomonadati</taxon>
        <taxon>Thermosulfidibacterota</taxon>
        <taxon>Thermosulfidibacteria</taxon>
        <taxon>Thermosulfidibacterales</taxon>
        <taxon>Thermosulfidibacteraceae</taxon>
    </lineage>
</organism>
<dbReference type="STRING" id="1298851.TST_0794"/>
<dbReference type="KEGG" id="ttk:TST_0794"/>
<dbReference type="Gene3D" id="3.40.50.920">
    <property type="match status" value="1"/>
</dbReference>
<evidence type="ECO:0000313" key="5">
    <source>
        <dbReference type="Proteomes" id="UP000063234"/>
    </source>
</evidence>
<evidence type="ECO:0000259" key="2">
    <source>
        <dbReference type="Pfam" id="PF01855"/>
    </source>
</evidence>
<dbReference type="FunFam" id="3.40.50.970:FF:000022">
    <property type="entry name" value="2-oxoglutarate ferredoxin oxidoreductase alpha subunit"/>
    <property type="match status" value="1"/>
</dbReference>
<reference evidence="5" key="1">
    <citation type="journal article" date="2018" name="Science">
        <title>A primordial and reversible TCA cycle in a facultatively chemolithoautotrophic thermophile.</title>
        <authorList>
            <person name="Nunoura T."/>
            <person name="Chikaraishi Y."/>
            <person name="Izaki R."/>
            <person name="Suwa T."/>
            <person name="Sato T."/>
            <person name="Harada T."/>
            <person name="Mori K."/>
            <person name="Kato Y."/>
            <person name="Miyazaki M."/>
            <person name="Shimamura S."/>
            <person name="Yanagawa K."/>
            <person name="Shuto A."/>
            <person name="Ohkouchi N."/>
            <person name="Fujita N."/>
            <person name="Takaki Y."/>
            <person name="Atomi H."/>
            <person name="Takai K."/>
        </authorList>
    </citation>
    <scope>NUCLEOTIDE SEQUENCE [LARGE SCALE GENOMIC DNA]</scope>
    <source>
        <strain evidence="5">DSM 17441 / JCM 13301 / NBRC 103674 / ABI70S6</strain>
    </source>
</reference>
<name>A0A0S3QTD6_THET7</name>
<evidence type="ECO:0000256" key="1">
    <source>
        <dbReference type="ARBA" id="ARBA00023002"/>
    </source>
</evidence>
<gene>
    <name evidence="4" type="ORF">TST_0794</name>
</gene>
<dbReference type="Pfam" id="PF17147">
    <property type="entry name" value="PFOR_II"/>
    <property type="match status" value="1"/>
</dbReference>
<feature type="domain" description="Pyruvate:ferredoxin oxidoreductase core" evidence="3">
    <location>
        <begin position="291"/>
        <end position="385"/>
    </location>
</feature>
<dbReference type="Gene3D" id="3.40.50.970">
    <property type="match status" value="1"/>
</dbReference>
<dbReference type="InterPro" id="IPR052368">
    <property type="entry name" value="2-oxoacid_oxidoreductase"/>
</dbReference>
<dbReference type="Pfam" id="PF01855">
    <property type="entry name" value="POR_N"/>
    <property type="match status" value="1"/>
</dbReference>